<name>A0ACC0W900_9STRA</name>
<evidence type="ECO:0000313" key="2">
    <source>
        <dbReference type="Proteomes" id="UP001163321"/>
    </source>
</evidence>
<protein>
    <submittedName>
        <fullName evidence="1">Uncharacterized protein</fullName>
    </submittedName>
</protein>
<organism evidence="1 2">
    <name type="scientific">Peronosclerospora sorghi</name>
    <dbReference type="NCBI Taxonomy" id="230839"/>
    <lineage>
        <taxon>Eukaryota</taxon>
        <taxon>Sar</taxon>
        <taxon>Stramenopiles</taxon>
        <taxon>Oomycota</taxon>
        <taxon>Peronosporomycetes</taxon>
        <taxon>Peronosporales</taxon>
        <taxon>Peronosporaceae</taxon>
        <taxon>Peronosclerospora</taxon>
    </lineage>
</organism>
<evidence type="ECO:0000313" key="1">
    <source>
        <dbReference type="EMBL" id="KAI9914418.1"/>
    </source>
</evidence>
<dbReference type="Proteomes" id="UP001163321">
    <property type="component" value="Chromosome 3"/>
</dbReference>
<reference evidence="1 2" key="1">
    <citation type="journal article" date="2022" name="bioRxiv">
        <title>The genome of the oomycete Peronosclerospora sorghi, a cosmopolitan pathogen of maize and sorghum, is inflated with dispersed pseudogenes.</title>
        <authorList>
            <person name="Fletcher K."/>
            <person name="Martin F."/>
            <person name="Isakeit T."/>
            <person name="Cavanaugh K."/>
            <person name="Magill C."/>
            <person name="Michelmore R."/>
        </authorList>
    </citation>
    <scope>NUCLEOTIDE SEQUENCE [LARGE SCALE GENOMIC DNA]</scope>
    <source>
        <strain evidence="1">P6</strain>
    </source>
</reference>
<dbReference type="EMBL" id="CM047582">
    <property type="protein sequence ID" value="KAI9914418.1"/>
    <property type="molecule type" value="Genomic_DNA"/>
</dbReference>
<gene>
    <name evidence="1" type="ORF">PsorP6_007751</name>
</gene>
<comment type="caution">
    <text evidence="1">The sequence shown here is derived from an EMBL/GenBank/DDBJ whole genome shotgun (WGS) entry which is preliminary data.</text>
</comment>
<accession>A0ACC0W900</accession>
<proteinExistence type="predicted"/>
<sequence length="113" mass="12310">MVAMGLPVAGDQASDRGDPLHATNMDGEVARICNMRLLIPTAYPWMVNLWAGQEDLGVDTQEVTGLGQPKDFCTRSRGAEFPNQTTEYCGRKGGRLNRKATGQLQQEEANNGN</sequence>
<keyword evidence="2" id="KW-1185">Reference proteome</keyword>